<dbReference type="InterPro" id="IPR011604">
    <property type="entry name" value="PDDEXK-like_dom_sf"/>
</dbReference>
<dbReference type="RefSeq" id="WP_127742641.1">
    <property type="nucleotide sequence ID" value="NZ_SACN01000001.1"/>
</dbReference>
<name>A0A437M7Z1_9SPHN</name>
<dbReference type="AlphaFoldDB" id="A0A437M7Z1"/>
<sequence>MNDMTKLMESGAVQTVGQIIGDDPFVEVVERCEPARLDDAPAFPEPGIYFGMDDEAYHAIEACSATRLKKLAVSSMDMWGESNLNPDREVDNSPFKALGKAYHKRIVEGPEAYAAAYAIDLDKRDYPKALVSSDEIKHAIREAGFKPLGRITEEGGLNRAARKEDWIRQLLDIAPETDIWDDMVARHEAATKGRAQISAKQHRRIEIAARMIERDPDLSKAFAGGHPEVAVFWYCARTGAPMKAKLDYLKLKAIVDLKSFSNSVGRPVDRAIDFAISGQRHFMGVIIYREAVATAKTMIAATDGACVFSADGADEAIHADRVAWARKLAAQTEPPVCLWVYQQTGSAPVTRGRIMPVGTVFTITEGAIQALKRKYVACTKAFGTDPWIDVAPIRETADEDVPQSATDFGA</sequence>
<dbReference type="EMBL" id="SACN01000001">
    <property type="protein sequence ID" value="RVT93733.1"/>
    <property type="molecule type" value="Genomic_DNA"/>
</dbReference>
<dbReference type="OrthoDB" id="8192864at2"/>
<evidence type="ECO:0000313" key="1">
    <source>
        <dbReference type="EMBL" id="RVT93733.1"/>
    </source>
</evidence>
<gene>
    <name evidence="1" type="ORF">EOD43_07660</name>
</gene>
<accession>A0A437M7Z1</accession>
<reference evidence="1 2" key="1">
    <citation type="submission" date="2019-01" db="EMBL/GenBank/DDBJ databases">
        <authorList>
            <person name="Chen W.-M."/>
        </authorList>
    </citation>
    <scope>NUCLEOTIDE SEQUENCE [LARGE SCALE GENOMIC DNA]</scope>
    <source>
        <strain evidence="1 2">CCP-7</strain>
    </source>
</reference>
<keyword evidence="2" id="KW-1185">Reference proteome</keyword>
<proteinExistence type="predicted"/>
<evidence type="ECO:0000313" key="2">
    <source>
        <dbReference type="Proteomes" id="UP000282971"/>
    </source>
</evidence>
<comment type="caution">
    <text evidence="1">The sequence shown here is derived from an EMBL/GenBank/DDBJ whole genome shotgun (WGS) entry which is preliminary data.</text>
</comment>
<dbReference type="Gene3D" id="3.90.320.10">
    <property type="match status" value="1"/>
</dbReference>
<organism evidence="1 2">
    <name type="scientific">Sphingomonas crocodyli</name>
    <dbReference type="NCBI Taxonomy" id="1979270"/>
    <lineage>
        <taxon>Bacteria</taxon>
        <taxon>Pseudomonadati</taxon>
        <taxon>Pseudomonadota</taxon>
        <taxon>Alphaproteobacteria</taxon>
        <taxon>Sphingomonadales</taxon>
        <taxon>Sphingomonadaceae</taxon>
        <taxon>Sphingomonas</taxon>
    </lineage>
</organism>
<dbReference type="Proteomes" id="UP000282971">
    <property type="component" value="Unassembled WGS sequence"/>
</dbReference>
<protein>
    <submittedName>
        <fullName evidence="1">Uncharacterized protein</fullName>
    </submittedName>
</protein>